<dbReference type="CDD" id="cd00067">
    <property type="entry name" value="GAL4"/>
    <property type="match status" value="1"/>
</dbReference>
<organism evidence="9 10">
    <name type="scientific">Aspergillus puulaauensis</name>
    <dbReference type="NCBI Taxonomy" id="1220207"/>
    <lineage>
        <taxon>Eukaryota</taxon>
        <taxon>Fungi</taxon>
        <taxon>Dikarya</taxon>
        <taxon>Ascomycota</taxon>
        <taxon>Pezizomycotina</taxon>
        <taxon>Eurotiomycetes</taxon>
        <taxon>Eurotiomycetidae</taxon>
        <taxon>Eurotiales</taxon>
        <taxon>Aspergillaceae</taxon>
        <taxon>Aspergillus</taxon>
    </lineage>
</organism>
<dbReference type="PROSITE" id="PS00463">
    <property type="entry name" value="ZN2_CY6_FUNGAL_1"/>
    <property type="match status" value="1"/>
</dbReference>
<evidence type="ECO:0000313" key="10">
    <source>
        <dbReference type="Proteomes" id="UP000654913"/>
    </source>
</evidence>
<dbReference type="RefSeq" id="XP_041560738.1">
    <property type="nucleotide sequence ID" value="XM_041694960.1"/>
</dbReference>
<evidence type="ECO:0000256" key="5">
    <source>
        <dbReference type="ARBA" id="ARBA00023163"/>
    </source>
</evidence>
<dbReference type="EMBL" id="AP024449">
    <property type="protein sequence ID" value="BCS28552.1"/>
    <property type="molecule type" value="Genomic_DNA"/>
</dbReference>
<evidence type="ECO:0000256" key="1">
    <source>
        <dbReference type="ARBA" id="ARBA00022723"/>
    </source>
</evidence>
<evidence type="ECO:0000256" key="4">
    <source>
        <dbReference type="ARBA" id="ARBA00023125"/>
    </source>
</evidence>
<feature type="region of interest" description="Disordered" evidence="7">
    <location>
        <begin position="389"/>
        <end position="413"/>
    </location>
</feature>
<dbReference type="InterPro" id="IPR052360">
    <property type="entry name" value="Transcr_Regulatory_Proteins"/>
</dbReference>
<name>A0A7R7XVL1_9EURO</name>
<dbReference type="GO" id="GO:0003677">
    <property type="term" value="F:DNA binding"/>
    <property type="evidence" value="ECO:0007669"/>
    <property type="project" value="UniProtKB-KW"/>
</dbReference>
<keyword evidence="6" id="KW-0539">Nucleus</keyword>
<dbReference type="InterPro" id="IPR021858">
    <property type="entry name" value="Fun_TF"/>
</dbReference>
<dbReference type="GeneID" id="64978549"/>
<reference evidence="9" key="2">
    <citation type="submission" date="2021-02" db="EMBL/GenBank/DDBJ databases">
        <title>Aspergillus puulaauensis MK2 genome sequence.</title>
        <authorList>
            <person name="Futagami T."/>
            <person name="Mori K."/>
            <person name="Kadooka C."/>
            <person name="Tanaka T."/>
        </authorList>
    </citation>
    <scope>NUCLEOTIDE SEQUENCE</scope>
    <source>
        <strain evidence="9">MK2</strain>
    </source>
</reference>
<keyword evidence="2" id="KW-0862">Zinc</keyword>
<evidence type="ECO:0000256" key="7">
    <source>
        <dbReference type="SAM" id="MobiDB-lite"/>
    </source>
</evidence>
<proteinExistence type="predicted"/>
<dbReference type="PANTHER" id="PTHR36206">
    <property type="entry name" value="ASPERCRYPTIN BIOSYNTHESIS CLUSTER-SPECIFIC TRANSCRIPTION REGULATOR ATNN-RELATED"/>
    <property type="match status" value="1"/>
</dbReference>
<evidence type="ECO:0000256" key="6">
    <source>
        <dbReference type="ARBA" id="ARBA00023242"/>
    </source>
</evidence>
<evidence type="ECO:0000259" key="8">
    <source>
        <dbReference type="PROSITE" id="PS50048"/>
    </source>
</evidence>
<dbReference type="GO" id="GO:0000981">
    <property type="term" value="F:DNA-binding transcription factor activity, RNA polymerase II-specific"/>
    <property type="evidence" value="ECO:0007669"/>
    <property type="project" value="InterPro"/>
</dbReference>
<dbReference type="PRINTS" id="PR00755">
    <property type="entry name" value="AFLATOXINBRP"/>
</dbReference>
<dbReference type="Gene3D" id="4.10.240.10">
    <property type="entry name" value="Zn(2)-C6 fungal-type DNA-binding domain"/>
    <property type="match status" value="1"/>
</dbReference>
<evidence type="ECO:0000256" key="2">
    <source>
        <dbReference type="ARBA" id="ARBA00022833"/>
    </source>
</evidence>
<dbReference type="GO" id="GO:0008270">
    <property type="term" value="F:zinc ion binding"/>
    <property type="evidence" value="ECO:0007669"/>
    <property type="project" value="InterPro"/>
</dbReference>
<dbReference type="AlphaFoldDB" id="A0A7R7XVL1"/>
<keyword evidence="10" id="KW-1185">Reference proteome</keyword>
<protein>
    <recommendedName>
        <fullName evidence="8">Zn(2)-C6 fungal-type domain-containing protein</fullName>
    </recommendedName>
</protein>
<feature type="compositionally biased region" description="Low complexity" evidence="7">
    <location>
        <begin position="392"/>
        <end position="408"/>
    </location>
</feature>
<dbReference type="Pfam" id="PF00172">
    <property type="entry name" value="Zn_clus"/>
    <property type="match status" value="1"/>
</dbReference>
<keyword evidence="4" id="KW-0238">DNA-binding</keyword>
<keyword evidence="3" id="KW-0805">Transcription regulation</keyword>
<evidence type="ECO:0000313" key="9">
    <source>
        <dbReference type="EMBL" id="BCS28552.1"/>
    </source>
</evidence>
<dbReference type="KEGG" id="apuu:APUU_70122S"/>
<dbReference type="InterPro" id="IPR036864">
    <property type="entry name" value="Zn2-C6_fun-type_DNA-bd_sf"/>
</dbReference>
<evidence type="ECO:0000256" key="3">
    <source>
        <dbReference type="ARBA" id="ARBA00023015"/>
    </source>
</evidence>
<keyword evidence="5" id="KW-0804">Transcription</keyword>
<dbReference type="Proteomes" id="UP000654913">
    <property type="component" value="Chromosome 7"/>
</dbReference>
<dbReference type="InterPro" id="IPR001138">
    <property type="entry name" value="Zn2Cys6_DnaBD"/>
</dbReference>
<accession>A0A7R7XVL1</accession>
<dbReference type="PANTHER" id="PTHR36206:SF12">
    <property type="entry name" value="ASPERCRYPTIN BIOSYNTHESIS CLUSTER-SPECIFIC TRANSCRIPTION REGULATOR ATNN-RELATED"/>
    <property type="match status" value="1"/>
</dbReference>
<dbReference type="OrthoDB" id="2593732at2759"/>
<dbReference type="SUPFAM" id="SSF57701">
    <property type="entry name" value="Zn2/Cys6 DNA-binding domain"/>
    <property type="match status" value="1"/>
</dbReference>
<feature type="domain" description="Zn(2)-C6 fungal-type" evidence="8">
    <location>
        <begin position="13"/>
        <end position="43"/>
    </location>
</feature>
<gene>
    <name evidence="9" type="ORF">APUU_70122S</name>
</gene>
<reference evidence="9" key="1">
    <citation type="submission" date="2021-01" db="EMBL/GenBank/DDBJ databases">
        <authorList>
            <consortium name="Aspergillus puulaauensis MK2 genome sequencing consortium"/>
            <person name="Kazuki M."/>
            <person name="Futagami T."/>
        </authorList>
    </citation>
    <scope>NUCLEOTIDE SEQUENCE</scope>
    <source>
        <strain evidence="9">MK2</strain>
    </source>
</reference>
<dbReference type="Pfam" id="PF11951">
    <property type="entry name" value="Fungal_trans_2"/>
    <property type="match status" value="1"/>
</dbReference>
<keyword evidence="1" id="KW-0479">Metal-binding</keyword>
<sequence>MRQRKSHRKSRGGCLTCKKRRVKCDEHQPTCQRCVRAGWSCSWDAETEAIPSAVPSRIFHTQRETRFFDFFRVNTIADLSGWASSYFWQRLVLQMAHSELAPRRAVIALGALHSDGVDSPHVLRYYGEALTTLRQLLTQSDSPTGMVSIDVCLATCLLLSIFEVARKDYEAAQIHYTRGVQLLKQHSQTGRNHHQLAFYERTLLAQFSHLETLIISFLSSRPGYHQDAIFVEYNISQLAIPSCFPSIPEAHESFVRLLHSIQNRATRAANTLAFAKPDSVPDDDGIFPHRETYSASMRQAATLRAVNHESLLGLARWSAAFYACIASLEKPSLVDRRVIALLKGISTMLYIRCSKDPALGEMGADAFLPEYEFTMTQFETAVDLAWEERSSSESSSSSPPSSPGTTSDSKSKSKSAITPLFSLCTGIVNPLYALLAACRDARVRRRGLALLERVPYQEGLWTGEKARQVVGTIGQFEERNRVPGVEGAEGIKKEDRIVGVNFHYFPDRFKIIVDWDGGRREVGWVMLEL</sequence>
<dbReference type="PROSITE" id="PS50048">
    <property type="entry name" value="ZN2_CY6_FUNGAL_2"/>
    <property type="match status" value="1"/>
</dbReference>
<dbReference type="SMART" id="SM00066">
    <property type="entry name" value="GAL4"/>
    <property type="match status" value="1"/>
</dbReference>